<evidence type="ECO:0000313" key="10">
    <source>
        <dbReference type="Proteomes" id="UP000526184"/>
    </source>
</evidence>
<keyword evidence="2 7" id="KW-0813">Transport</keyword>
<organism evidence="9 10">
    <name type="scientific">Streptobacillus felis</name>
    <dbReference type="NCBI Taxonomy" id="1384509"/>
    <lineage>
        <taxon>Bacteria</taxon>
        <taxon>Fusobacteriati</taxon>
        <taxon>Fusobacteriota</taxon>
        <taxon>Fusobacteriia</taxon>
        <taxon>Fusobacteriales</taxon>
        <taxon>Leptotrichiaceae</taxon>
        <taxon>Streptobacillus</taxon>
    </lineage>
</organism>
<dbReference type="Gene3D" id="1.10.3720.10">
    <property type="entry name" value="MetI-like"/>
    <property type="match status" value="1"/>
</dbReference>
<evidence type="ECO:0000256" key="1">
    <source>
        <dbReference type="ARBA" id="ARBA00004651"/>
    </source>
</evidence>
<feature type="transmembrane region" description="Helical" evidence="7">
    <location>
        <begin position="181"/>
        <end position="206"/>
    </location>
</feature>
<keyword evidence="5 7" id="KW-1133">Transmembrane helix</keyword>
<accession>A0A7Z0PI02</accession>
<dbReference type="CDD" id="cd06261">
    <property type="entry name" value="TM_PBP2"/>
    <property type="match status" value="1"/>
</dbReference>
<evidence type="ECO:0000256" key="6">
    <source>
        <dbReference type="ARBA" id="ARBA00023136"/>
    </source>
</evidence>
<protein>
    <submittedName>
        <fullName evidence="9">Carbohydrate ABC transporter permease</fullName>
    </submittedName>
</protein>
<keyword evidence="4 7" id="KW-0812">Transmembrane</keyword>
<feature type="transmembrane region" description="Helical" evidence="7">
    <location>
        <begin position="70"/>
        <end position="97"/>
    </location>
</feature>
<reference evidence="9 10" key="1">
    <citation type="submission" date="2020-05" db="EMBL/GenBank/DDBJ databases">
        <title>Streptobacillus felis strain LHL191014123.</title>
        <authorList>
            <person name="Fawzy A."/>
            <person name="Rau J."/>
            <person name="Risse K."/>
            <person name="Schauerte N."/>
            <person name="Geiger C."/>
            <person name="Blom J."/>
            <person name="Imirzalioglu C."/>
            <person name="Falgenhauer J."/>
            <person name="Bach A."/>
            <person name="Herden C."/>
            <person name="Eisenberg T."/>
        </authorList>
    </citation>
    <scope>NUCLEOTIDE SEQUENCE [LARGE SCALE GENOMIC DNA]</scope>
    <source>
        <strain evidence="9 10">LHL191014123</strain>
    </source>
</reference>
<evidence type="ECO:0000256" key="3">
    <source>
        <dbReference type="ARBA" id="ARBA00022475"/>
    </source>
</evidence>
<keyword evidence="3" id="KW-1003">Cell membrane</keyword>
<dbReference type="SUPFAM" id="SSF161098">
    <property type="entry name" value="MetI-like"/>
    <property type="match status" value="1"/>
</dbReference>
<feature type="transmembrane region" description="Helical" evidence="7">
    <location>
        <begin position="104"/>
        <end position="127"/>
    </location>
</feature>
<evidence type="ECO:0000256" key="7">
    <source>
        <dbReference type="RuleBase" id="RU363032"/>
    </source>
</evidence>
<dbReference type="GO" id="GO:0055085">
    <property type="term" value="P:transmembrane transport"/>
    <property type="evidence" value="ECO:0007669"/>
    <property type="project" value="InterPro"/>
</dbReference>
<comment type="similarity">
    <text evidence="7">Belongs to the binding-protein-dependent transport system permease family.</text>
</comment>
<gene>
    <name evidence="9" type="ORF">HP397_05960</name>
</gene>
<evidence type="ECO:0000256" key="4">
    <source>
        <dbReference type="ARBA" id="ARBA00022692"/>
    </source>
</evidence>
<evidence type="ECO:0000313" key="9">
    <source>
        <dbReference type="EMBL" id="NYV28345.1"/>
    </source>
</evidence>
<keyword evidence="10" id="KW-1185">Reference proteome</keyword>
<evidence type="ECO:0000259" key="8">
    <source>
        <dbReference type="PROSITE" id="PS50928"/>
    </source>
</evidence>
<keyword evidence="6 7" id="KW-0472">Membrane</keyword>
<feature type="transmembrane region" description="Helical" evidence="7">
    <location>
        <begin position="12"/>
        <end position="32"/>
    </location>
</feature>
<comment type="subcellular location">
    <subcellularLocation>
        <location evidence="1 7">Cell membrane</location>
        <topology evidence="1 7">Multi-pass membrane protein</topology>
    </subcellularLocation>
</comment>
<dbReference type="RefSeq" id="WP_180136319.1">
    <property type="nucleotide sequence ID" value="NZ_JABMKT010000036.1"/>
</dbReference>
<comment type="caution">
    <text evidence="9">The sequence shown here is derived from an EMBL/GenBank/DDBJ whole genome shotgun (WGS) entry which is preliminary data.</text>
</comment>
<dbReference type="InterPro" id="IPR000515">
    <property type="entry name" value="MetI-like"/>
</dbReference>
<evidence type="ECO:0000256" key="5">
    <source>
        <dbReference type="ARBA" id="ARBA00022989"/>
    </source>
</evidence>
<dbReference type="PANTHER" id="PTHR43744">
    <property type="entry name" value="ABC TRANSPORTER PERMEASE PROTEIN MG189-RELATED-RELATED"/>
    <property type="match status" value="1"/>
</dbReference>
<sequence>MEVRKTTPLGVISIIVLIAFALFFLFPFYWILTGSFKLQDVAISIPPQWLPVSPTLANYRQLLVNNTARWFFNSVFVSSMTTILVCVTATLAGYALAKKDFPGVNIIFIVFVAAMALPKQVILIPLLKFITELGWIDTYQALILPAVGWPFGVFLMKQFSHSVPNELLESAKIDGCGEFKTFLSIVLPIVKPGVGALAIFTFIASWNDYFSQLIFTNSEVMKTLPLGVASMAQQAEFSLNYGLLMAGAALASMPMILVFLMFQSYFTQGVTMGAVKG</sequence>
<dbReference type="PANTHER" id="PTHR43744:SF12">
    <property type="entry name" value="ABC TRANSPORTER PERMEASE PROTEIN MG189-RELATED"/>
    <property type="match status" value="1"/>
</dbReference>
<name>A0A7Z0PI02_9FUSO</name>
<dbReference type="InterPro" id="IPR035906">
    <property type="entry name" value="MetI-like_sf"/>
</dbReference>
<proteinExistence type="inferred from homology"/>
<evidence type="ECO:0000256" key="2">
    <source>
        <dbReference type="ARBA" id="ARBA00022448"/>
    </source>
</evidence>
<feature type="transmembrane region" description="Helical" evidence="7">
    <location>
        <begin position="241"/>
        <end position="262"/>
    </location>
</feature>
<dbReference type="GO" id="GO:0005886">
    <property type="term" value="C:plasma membrane"/>
    <property type="evidence" value="ECO:0007669"/>
    <property type="project" value="UniProtKB-SubCell"/>
</dbReference>
<feature type="transmembrane region" description="Helical" evidence="7">
    <location>
        <begin position="139"/>
        <end position="160"/>
    </location>
</feature>
<feature type="domain" description="ABC transmembrane type-1" evidence="8">
    <location>
        <begin position="71"/>
        <end position="262"/>
    </location>
</feature>
<dbReference type="AlphaFoldDB" id="A0A7Z0PI02"/>
<dbReference type="PROSITE" id="PS50928">
    <property type="entry name" value="ABC_TM1"/>
    <property type="match status" value="1"/>
</dbReference>
<dbReference type="EMBL" id="JABMKT010000036">
    <property type="protein sequence ID" value="NYV28345.1"/>
    <property type="molecule type" value="Genomic_DNA"/>
</dbReference>
<dbReference type="Pfam" id="PF00528">
    <property type="entry name" value="BPD_transp_1"/>
    <property type="match status" value="1"/>
</dbReference>
<dbReference type="Proteomes" id="UP000526184">
    <property type="component" value="Unassembled WGS sequence"/>
</dbReference>